<comment type="caution">
    <text evidence="2">The sequence shown here is derived from an EMBL/GenBank/DDBJ whole genome shotgun (WGS) entry which is preliminary data.</text>
</comment>
<reference evidence="2 3" key="1">
    <citation type="submission" date="2007-04" db="EMBL/GenBank/DDBJ databases">
        <authorList>
            <person name="Fulton L."/>
            <person name="Clifton S."/>
            <person name="Fulton B."/>
            <person name="Xu J."/>
            <person name="Minx P."/>
            <person name="Pepin K.H."/>
            <person name="Johnson M."/>
            <person name="Thiruvilangam P."/>
            <person name="Bhonagiri V."/>
            <person name="Nash W.E."/>
            <person name="Mardis E.R."/>
            <person name="Wilson R.K."/>
        </authorList>
    </citation>
    <scope>NUCLEOTIDE SEQUENCE [LARGE SCALE GENOMIC DNA]</scope>
    <source>
        <strain evidence="2 3">ATCC 29799</strain>
    </source>
</reference>
<dbReference type="eggNOG" id="ENOG502Z8AI">
    <property type="taxonomic scope" value="Bacteria"/>
</dbReference>
<dbReference type="STRING" id="411467.BACCAP_03945"/>
<dbReference type="Proteomes" id="UP000003639">
    <property type="component" value="Unassembled WGS sequence"/>
</dbReference>
<evidence type="ECO:0008006" key="4">
    <source>
        <dbReference type="Google" id="ProtNLM"/>
    </source>
</evidence>
<evidence type="ECO:0000313" key="3">
    <source>
        <dbReference type="Proteomes" id="UP000003639"/>
    </source>
</evidence>
<evidence type="ECO:0000313" key="2">
    <source>
        <dbReference type="EMBL" id="EDM98285.1"/>
    </source>
</evidence>
<reference evidence="2 3" key="2">
    <citation type="submission" date="2007-06" db="EMBL/GenBank/DDBJ databases">
        <title>Draft genome sequence of Pseudoflavonifractor capillosus ATCC 29799.</title>
        <authorList>
            <person name="Sudarsanam P."/>
            <person name="Ley R."/>
            <person name="Guruge J."/>
            <person name="Turnbaugh P.J."/>
            <person name="Mahowald M."/>
            <person name="Liep D."/>
            <person name="Gordon J."/>
        </authorList>
    </citation>
    <scope>NUCLEOTIDE SEQUENCE [LARGE SCALE GENOMIC DNA]</scope>
    <source>
        <strain evidence="2 3">ATCC 29799</strain>
    </source>
</reference>
<evidence type="ECO:0000256" key="1">
    <source>
        <dbReference type="SAM" id="MobiDB-lite"/>
    </source>
</evidence>
<proteinExistence type="predicted"/>
<organism evidence="2 3">
    <name type="scientific">Pseudoflavonifractor capillosus ATCC 29799</name>
    <dbReference type="NCBI Taxonomy" id="411467"/>
    <lineage>
        <taxon>Bacteria</taxon>
        <taxon>Bacillati</taxon>
        <taxon>Bacillota</taxon>
        <taxon>Clostridia</taxon>
        <taxon>Eubacteriales</taxon>
        <taxon>Oscillospiraceae</taxon>
        <taxon>Pseudoflavonifractor</taxon>
    </lineage>
</organism>
<protein>
    <recommendedName>
        <fullName evidence="4">DUF3801 domain-containing protein</fullName>
    </recommendedName>
</protein>
<dbReference type="RefSeq" id="WP_006574431.1">
    <property type="nucleotide sequence ID" value="NZ_AAXG02000041.1"/>
</dbReference>
<dbReference type="InterPro" id="IPR024234">
    <property type="entry name" value="DUF3801"/>
</dbReference>
<feature type="compositionally biased region" description="Basic and acidic residues" evidence="1">
    <location>
        <begin position="141"/>
        <end position="157"/>
    </location>
</feature>
<dbReference type="Pfam" id="PF12687">
    <property type="entry name" value="DUF3801"/>
    <property type="match status" value="1"/>
</dbReference>
<feature type="compositionally biased region" description="Low complexity" evidence="1">
    <location>
        <begin position="162"/>
        <end position="176"/>
    </location>
</feature>
<name>A6P0D5_9FIRM</name>
<gene>
    <name evidence="2" type="ORF">BACCAP_03945</name>
</gene>
<dbReference type="OrthoDB" id="9783524at2"/>
<feature type="compositionally biased region" description="Basic residues" evidence="1">
    <location>
        <begin position="197"/>
        <end position="215"/>
    </location>
</feature>
<feature type="region of interest" description="Disordered" evidence="1">
    <location>
        <begin position="129"/>
        <end position="215"/>
    </location>
</feature>
<dbReference type="EMBL" id="AAXG02000041">
    <property type="protein sequence ID" value="EDM98285.1"/>
    <property type="molecule type" value="Genomic_DNA"/>
</dbReference>
<keyword evidence="3" id="KW-1185">Reference proteome</keyword>
<accession>A6P0D5</accession>
<dbReference type="AlphaFoldDB" id="A6P0D5"/>
<sequence length="215" mass="24229">MNIGGGEAADQMVRMMLTGTEVTVRLGASALKNLLAITLALAKHHKALSGKVNMGKMLRETRDIRMFPMSPEQYQAFKQRAVKQKILFSVIRDSDGRGKVIDVAMPVTELERANLIFERIRYLPQVRQSTPVKEQAPVRDSVIREERTPKKESRSEFDLAGISGSSSISKSEISTETTHERPSVLAQLKGYREQLNRQHKAAPVRNRQKGHPKQR</sequence>